<dbReference type="Pfam" id="PF04231">
    <property type="entry name" value="Endonuclease_1"/>
    <property type="match status" value="1"/>
</dbReference>
<comment type="similarity">
    <text evidence="1">Belongs to the EndA/NucM nuclease family.</text>
</comment>
<dbReference type="InterPro" id="IPR043504">
    <property type="entry name" value="Peptidase_S1_PA_chymotrypsin"/>
</dbReference>
<keyword evidence="6 8" id="KW-0378">Hydrolase</keyword>
<gene>
    <name evidence="9" type="ORF">VSS37_21400</name>
</gene>
<sequence>MNTANRYHSILQATEQRYTQRFQERANRAKLAPKRILGSNDLVPILYLHQALAAARPVARIHIYSADGVRLGYGTGFLASPRLLLTNNHVLGNAADAAKCQAEFNYELGASGNTGPSASFPLDPDSLFLTDEELDYTLVALGPDPALAAYGWLPLTETPIKPMLGEWVNIIQHPNGEPKQLALRENQVIDELEQFLQYRTDTAPGSSGSPVFNDHWEVVALHHSGVPQRDGQNRILTTDGQVWEPSMGEQRIAWKANEGVRISQIVAHIKAQPLTPEQQELCAGLFTATASQPDAAPANPELDAALATLAEAAGRDYYNATEDQAAAQAYYQAVQADAQPADFYAQLSELVRTTHPRTFTYNPSQNVYPWVDLHPDLKIRSIYSGQDFDPAELIREDFRIGQQRSERLREALLHEASLGRERLEQELDLLETSLPYNCEHVVPQSWFQKKEPMRGDMHHLFACESGCNSFRGNTPYYDFPDFEEALRDACGKRNEDKFEPVSGKGTVARAVLYFLLRYPGVVGNEAREMQRERLPMLLAWHNSSPPDAYEQHRNAAVHAQQGNRNPLIDHPEWADKIDFTPGMA</sequence>
<keyword evidence="9" id="KW-0255">Endonuclease</keyword>
<dbReference type="RefSeq" id="WP_324698537.1">
    <property type="nucleotide sequence ID" value="NZ_JAYMYJ010000160.1"/>
</dbReference>
<dbReference type="GO" id="GO:0004519">
    <property type="term" value="F:endonuclease activity"/>
    <property type="evidence" value="ECO:0007669"/>
    <property type="project" value="UniProtKB-KW"/>
</dbReference>
<dbReference type="Proteomes" id="UP001308005">
    <property type="component" value="Unassembled WGS sequence"/>
</dbReference>
<evidence type="ECO:0000256" key="8">
    <source>
        <dbReference type="RuleBase" id="RU004296"/>
    </source>
</evidence>
<evidence type="ECO:0000256" key="5">
    <source>
        <dbReference type="ARBA" id="ARBA00022729"/>
    </source>
</evidence>
<dbReference type="PANTHER" id="PTHR33607:SF2">
    <property type="entry name" value="ENDONUCLEASE-1"/>
    <property type="match status" value="1"/>
</dbReference>
<name>A0ABU6D3B8_9GAMM</name>
<reference evidence="9 10" key="2">
    <citation type="submission" date="2024-01" db="EMBL/GenBank/DDBJ databases">
        <authorList>
            <person name="Xie X."/>
        </authorList>
    </citation>
    <scope>NUCLEOTIDE SEQUENCE [LARGE SCALE GENOMIC DNA]</scope>
    <source>
        <strain evidence="9">SCUT-1</strain>
    </source>
</reference>
<dbReference type="PANTHER" id="PTHR33607">
    <property type="entry name" value="ENDONUCLEASE-1"/>
    <property type="match status" value="1"/>
</dbReference>
<evidence type="ECO:0000256" key="7">
    <source>
        <dbReference type="ARBA" id="ARBA00022825"/>
    </source>
</evidence>
<dbReference type="InterPro" id="IPR007346">
    <property type="entry name" value="Endonuclease-I"/>
</dbReference>
<comment type="similarity">
    <text evidence="2 8">Belongs to the peptidase S1B family.</text>
</comment>
<keyword evidence="10" id="KW-1185">Reference proteome</keyword>
<dbReference type="InterPro" id="IPR008256">
    <property type="entry name" value="Peptidase_S1B"/>
</dbReference>
<protein>
    <recommendedName>
        <fullName evidence="8">Serine protease</fullName>
        <ecNumber evidence="8">3.4.21.-</ecNumber>
    </recommendedName>
</protein>
<evidence type="ECO:0000256" key="6">
    <source>
        <dbReference type="ARBA" id="ARBA00022801"/>
    </source>
</evidence>
<dbReference type="Gene3D" id="2.40.10.10">
    <property type="entry name" value="Trypsin-like serine proteases"/>
    <property type="match status" value="2"/>
</dbReference>
<keyword evidence="7 8" id="KW-0720">Serine protease</keyword>
<dbReference type="PRINTS" id="PR00839">
    <property type="entry name" value="V8PROTEASE"/>
</dbReference>
<dbReference type="SUPFAM" id="SSF54060">
    <property type="entry name" value="His-Me finger endonucleases"/>
    <property type="match status" value="1"/>
</dbReference>
<evidence type="ECO:0000256" key="1">
    <source>
        <dbReference type="ARBA" id="ARBA00006429"/>
    </source>
</evidence>
<comment type="caution">
    <text evidence="9">The sequence shown here is derived from an EMBL/GenBank/DDBJ whole genome shotgun (WGS) entry which is preliminary data.</text>
</comment>
<dbReference type="InterPro" id="IPR009003">
    <property type="entry name" value="Peptidase_S1_PA"/>
</dbReference>
<dbReference type="SUPFAM" id="SSF50494">
    <property type="entry name" value="Trypsin-like serine proteases"/>
    <property type="match status" value="1"/>
</dbReference>
<evidence type="ECO:0000256" key="3">
    <source>
        <dbReference type="ARBA" id="ARBA00022670"/>
    </source>
</evidence>
<proteinExistence type="inferred from homology"/>
<reference evidence="10" key="1">
    <citation type="submission" date="2023-07" db="EMBL/GenBank/DDBJ databases">
        <title>The carbon used by Thiothrix.</title>
        <authorList>
            <person name="Chen L."/>
        </authorList>
    </citation>
    <scope>NUCLEOTIDE SEQUENCE [LARGE SCALE GENOMIC DNA]</scope>
</reference>
<evidence type="ECO:0000313" key="9">
    <source>
        <dbReference type="EMBL" id="MEB4593548.1"/>
    </source>
</evidence>
<evidence type="ECO:0000313" key="10">
    <source>
        <dbReference type="Proteomes" id="UP001308005"/>
    </source>
</evidence>
<keyword evidence="3 8" id="KW-0645">Protease</keyword>
<keyword evidence="5" id="KW-0732">Signal</keyword>
<organism evidence="9 10">
    <name type="scientific">Candidatus Thiothrix phosphatis</name>
    <dbReference type="NCBI Taxonomy" id="3112415"/>
    <lineage>
        <taxon>Bacteria</taxon>
        <taxon>Pseudomonadati</taxon>
        <taxon>Pseudomonadota</taxon>
        <taxon>Gammaproteobacteria</taxon>
        <taxon>Thiotrichales</taxon>
        <taxon>Thiotrichaceae</taxon>
        <taxon>Thiothrix</taxon>
    </lineage>
</organism>
<keyword evidence="4" id="KW-0540">Nuclease</keyword>
<evidence type="ECO:0000256" key="2">
    <source>
        <dbReference type="ARBA" id="ARBA00008764"/>
    </source>
</evidence>
<dbReference type="Pfam" id="PF13365">
    <property type="entry name" value="Trypsin_2"/>
    <property type="match status" value="1"/>
</dbReference>
<dbReference type="InterPro" id="IPR044925">
    <property type="entry name" value="His-Me_finger_sf"/>
</dbReference>
<dbReference type="EC" id="3.4.21.-" evidence="8"/>
<dbReference type="EMBL" id="JAYMYJ010000160">
    <property type="protein sequence ID" value="MEB4593548.1"/>
    <property type="molecule type" value="Genomic_DNA"/>
</dbReference>
<accession>A0ABU6D3B8</accession>
<evidence type="ECO:0000256" key="4">
    <source>
        <dbReference type="ARBA" id="ARBA00022722"/>
    </source>
</evidence>